<evidence type="ECO:0000256" key="12">
    <source>
        <dbReference type="ARBA" id="ARBA00049535"/>
    </source>
</evidence>
<dbReference type="GO" id="GO:0003735">
    <property type="term" value="F:structural constituent of ribosome"/>
    <property type="evidence" value="ECO:0007669"/>
    <property type="project" value="InterPro"/>
</dbReference>
<dbReference type="GO" id="GO:0006412">
    <property type="term" value="P:translation"/>
    <property type="evidence" value="ECO:0007669"/>
    <property type="project" value="InterPro"/>
</dbReference>
<dbReference type="GO" id="GO:0008097">
    <property type="term" value="F:5S rRNA binding"/>
    <property type="evidence" value="ECO:0007669"/>
    <property type="project" value="InterPro"/>
</dbReference>
<dbReference type="CDD" id="cd00495">
    <property type="entry name" value="Ribosomal_L25_TL5_CTC"/>
    <property type="match status" value="1"/>
</dbReference>
<feature type="domain" description="Phosphoribosyltransferase" evidence="14">
    <location>
        <begin position="142"/>
        <end position="202"/>
    </location>
</feature>
<dbReference type="NCBIfam" id="TIGR00731">
    <property type="entry name" value="bL25_bact_ctc"/>
    <property type="match status" value="1"/>
</dbReference>
<sequence length="411" mass="44423">MPDVKLFSATKSRYLAERISDYYGYPLGDVTVNTFADGEMQVVINESVRGTYTFFIASTFGPADNIMELLLLIDSAKRASAGYITAVIPYFGYARQDRKDKPRVPISAKLVANILQASGVNRIMTMDLHAEQIQERRVANEVASITVIGDVQGRDIILIDDIIDTAGTLCKAADALIEKGAKSVKAILTHPVLSGAAYDNINNSKITEVIVTDNMVSIEIQGNTRSELGKKGTRIDRNNGNVPAVLYGGGDVVHFTVTPASVKHLIYTPDFKIADLSIDGKAYKAILKSAQFHPVSDKLLHIDFLRLIDNTPIKVEVPLRFKGVSPGVKVGGKLIQQLRKIKIKTTPEKLVDELKADISKLELGQALRVREVIVPAGVEILNNAATPVALIEIPRALKAAAAAEAKAAAGA</sequence>
<evidence type="ECO:0000259" key="17">
    <source>
        <dbReference type="Pfam" id="PF14693"/>
    </source>
</evidence>
<dbReference type="PANTHER" id="PTHR10210">
    <property type="entry name" value="RIBOSE-PHOSPHATE DIPHOSPHOKINASE FAMILY MEMBER"/>
    <property type="match status" value="1"/>
</dbReference>
<dbReference type="EMBL" id="LR910876">
    <property type="protein sequence ID" value="CAD7254654.1"/>
    <property type="molecule type" value="Genomic_DNA"/>
</dbReference>
<evidence type="ECO:0000256" key="4">
    <source>
        <dbReference type="ARBA" id="ARBA00022723"/>
    </source>
</evidence>
<feature type="non-terminal residue" evidence="18">
    <location>
        <position position="411"/>
    </location>
</feature>
<comment type="similarity">
    <text evidence="1 13">Belongs to the ribose-phosphate pyrophosphokinase family.</text>
</comment>
<keyword evidence="3" id="KW-0808">Transferase</keyword>
<feature type="domain" description="Ribose-phosphate pyrophosphokinase N-terminal" evidence="16">
    <location>
        <begin position="4"/>
        <end position="119"/>
    </location>
</feature>
<dbReference type="NCBIfam" id="TIGR01251">
    <property type="entry name" value="ribP_PPkin"/>
    <property type="match status" value="1"/>
</dbReference>
<keyword evidence="5 13" id="KW-0545">Nucleotide biosynthesis</keyword>
<evidence type="ECO:0000256" key="2">
    <source>
        <dbReference type="ARBA" id="ARBA00013247"/>
    </source>
</evidence>
<evidence type="ECO:0000256" key="3">
    <source>
        <dbReference type="ARBA" id="ARBA00022679"/>
    </source>
</evidence>
<name>A0A7R9AHZ8_9CRUS</name>
<evidence type="ECO:0000256" key="11">
    <source>
        <dbReference type="ARBA" id="ARBA00023274"/>
    </source>
</evidence>
<protein>
    <recommendedName>
        <fullName evidence="2">ribose-phosphate diphosphokinase</fullName>
        <ecNumber evidence="2">2.7.6.1</ecNumber>
    </recommendedName>
</protein>
<dbReference type="CDD" id="cd06223">
    <property type="entry name" value="PRTases_typeI"/>
    <property type="match status" value="1"/>
</dbReference>
<reference evidence="18" key="1">
    <citation type="submission" date="2020-11" db="EMBL/GenBank/DDBJ databases">
        <authorList>
            <person name="Tran Van P."/>
        </authorList>
    </citation>
    <scope>NUCLEOTIDE SEQUENCE</scope>
</reference>
<keyword evidence="11" id="KW-0687">Ribonucleoprotein</keyword>
<keyword evidence="6" id="KW-0547">Nucleotide-binding</keyword>
<dbReference type="AlphaFoldDB" id="A0A7R9AHZ8"/>
<dbReference type="GO" id="GO:1990904">
    <property type="term" value="C:ribonucleoprotein complex"/>
    <property type="evidence" value="ECO:0007669"/>
    <property type="project" value="UniProtKB-KW"/>
</dbReference>
<evidence type="ECO:0000256" key="5">
    <source>
        <dbReference type="ARBA" id="ARBA00022727"/>
    </source>
</evidence>
<dbReference type="EC" id="2.7.6.1" evidence="2"/>
<keyword evidence="19" id="KW-1185">Reference proteome</keyword>
<dbReference type="GO" id="GO:0005840">
    <property type="term" value="C:ribosome"/>
    <property type="evidence" value="ECO:0007669"/>
    <property type="project" value="UniProtKB-KW"/>
</dbReference>
<evidence type="ECO:0000256" key="13">
    <source>
        <dbReference type="RuleBase" id="RU004324"/>
    </source>
</evidence>
<evidence type="ECO:0000256" key="7">
    <source>
        <dbReference type="ARBA" id="ARBA00022777"/>
    </source>
</evidence>
<dbReference type="Gene3D" id="2.40.240.10">
    <property type="entry name" value="Ribosomal Protein L25, Chain P"/>
    <property type="match status" value="1"/>
</dbReference>
<evidence type="ECO:0000256" key="9">
    <source>
        <dbReference type="ARBA" id="ARBA00022842"/>
    </source>
</evidence>
<dbReference type="GO" id="GO:0006015">
    <property type="term" value="P:5-phosphoribose 1-diphosphate biosynthetic process"/>
    <property type="evidence" value="ECO:0007669"/>
    <property type="project" value="TreeGrafter"/>
</dbReference>
<dbReference type="Pfam" id="PF14693">
    <property type="entry name" value="Ribosomal_TL5_C"/>
    <property type="match status" value="1"/>
</dbReference>
<dbReference type="Proteomes" id="UP000677054">
    <property type="component" value="Unassembled WGS sequence"/>
</dbReference>
<dbReference type="InterPro" id="IPR020056">
    <property type="entry name" value="Rbsml_bL25/Gln-tRNA_synth_N"/>
</dbReference>
<evidence type="ECO:0000259" key="14">
    <source>
        <dbReference type="Pfam" id="PF00156"/>
    </source>
</evidence>
<evidence type="ECO:0000259" key="16">
    <source>
        <dbReference type="Pfam" id="PF13793"/>
    </source>
</evidence>
<dbReference type="Pfam" id="PF13793">
    <property type="entry name" value="Pribosyltran_N"/>
    <property type="match status" value="1"/>
</dbReference>
<dbReference type="SMART" id="SM01400">
    <property type="entry name" value="Pribosyltran_N"/>
    <property type="match status" value="1"/>
</dbReference>
<dbReference type="GO" id="GO:0016301">
    <property type="term" value="F:kinase activity"/>
    <property type="evidence" value="ECO:0007669"/>
    <property type="project" value="UniProtKB-KW"/>
</dbReference>
<dbReference type="Gene3D" id="2.170.120.20">
    <property type="entry name" value="Ribosomal protein L25, beta domain"/>
    <property type="match status" value="1"/>
</dbReference>
<feature type="domain" description="Large ribosomal subunit protein bL25 beta" evidence="17">
    <location>
        <begin position="313"/>
        <end position="395"/>
    </location>
</feature>
<proteinExistence type="inferred from homology"/>
<keyword evidence="10" id="KW-0689">Ribosomal protein</keyword>
<accession>A0A7R9AHZ8</accession>
<gene>
    <name evidence="18" type="ORF">DSTB1V02_LOCUS14400</name>
</gene>
<dbReference type="HAMAP" id="MF_01334">
    <property type="entry name" value="Ribosomal_bL25_CTC"/>
    <property type="match status" value="1"/>
</dbReference>
<evidence type="ECO:0000256" key="6">
    <source>
        <dbReference type="ARBA" id="ARBA00022741"/>
    </source>
</evidence>
<dbReference type="PANTHER" id="PTHR10210:SF41">
    <property type="entry name" value="RIBOSE-PHOSPHATE PYROPHOSPHOKINASE 1, CHLOROPLASTIC"/>
    <property type="match status" value="1"/>
</dbReference>
<dbReference type="InterPro" id="IPR029057">
    <property type="entry name" value="PRTase-like"/>
</dbReference>
<dbReference type="SUPFAM" id="SSF50715">
    <property type="entry name" value="Ribosomal protein L25-like"/>
    <property type="match status" value="1"/>
</dbReference>
<keyword evidence="9" id="KW-0460">Magnesium</keyword>
<organism evidence="18">
    <name type="scientific">Darwinula stevensoni</name>
    <dbReference type="NCBI Taxonomy" id="69355"/>
    <lineage>
        <taxon>Eukaryota</taxon>
        <taxon>Metazoa</taxon>
        <taxon>Ecdysozoa</taxon>
        <taxon>Arthropoda</taxon>
        <taxon>Crustacea</taxon>
        <taxon>Oligostraca</taxon>
        <taxon>Ostracoda</taxon>
        <taxon>Podocopa</taxon>
        <taxon>Podocopida</taxon>
        <taxon>Darwinulocopina</taxon>
        <taxon>Darwinuloidea</taxon>
        <taxon>Darwinulidae</taxon>
        <taxon>Darwinula</taxon>
    </lineage>
</organism>
<dbReference type="InterPro" id="IPR001021">
    <property type="entry name" value="Ribosomal_bL25_long"/>
</dbReference>
<dbReference type="InterPro" id="IPR005946">
    <property type="entry name" value="Rib-P_diPkinase"/>
</dbReference>
<evidence type="ECO:0000256" key="8">
    <source>
        <dbReference type="ARBA" id="ARBA00022840"/>
    </source>
</evidence>
<keyword evidence="7" id="KW-0418">Kinase</keyword>
<dbReference type="GO" id="GO:0005524">
    <property type="term" value="F:ATP binding"/>
    <property type="evidence" value="ECO:0007669"/>
    <property type="project" value="UniProtKB-KW"/>
</dbReference>
<comment type="catalytic activity">
    <reaction evidence="12">
        <text>D-ribose 5-phosphate + ATP = 5-phospho-alpha-D-ribose 1-diphosphate + AMP + H(+)</text>
        <dbReference type="Rhea" id="RHEA:15609"/>
        <dbReference type="ChEBI" id="CHEBI:15378"/>
        <dbReference type="ChEBI" id="CHEBI:30616"/>
        <dbReference type="ChEBI" id="CHEBI:58017"/>
        <dbReference type="ChEBI" id="CHEBI:78346"/>
        <dbReference type="ChEBI" id="CHEBI:456215"/>
        <dbReference type="EC" id="2.7.6.1"/>
    </reaction>
</comment>
<dbReference type="Pfam" id="PF00156">
    <property type="entry name" value="Pribosyltran"/>
    <property type="match status" value="1"/>
</dbReference>
<dbReference type="SUPFAM" id="SSF53271">
    <property type="entry name" value="PRTase-like"/>
    <property type="match status" value="2"/>
</dbReference>
<dbReference type="GO" id="GO:0004749">
    <property type="term" value="F:ribose phosphate diphosphokinase activity"/>
    <property type="evidence" value="ECO:0007669"/>
    <property type="project" value="UniProtKB-EC"/>
</dbReference>
<dbReference type="GO" id="GO:0006164">
    <property type="term" value="P:purine nucleotide biosynthetic process"/>
    <property type="evidence" value="ECO:0007669"/>
    <property type="project" value="TreeGrafter"/>
</dbReference>
<dbReference type="InterPro" id="IPR037121">
    <property type="entry name" value="Ribosomal_bL25_C"/>
</dbReference>
<evidence type="ECO:0000313" key="19">
    <source>
        <dbReference type="Proteomes" id="UP000677054"/>
    </source>
</evidence>
<dbReference type="GO" id="GO:0005737">
    <property type="term" value="C:cytoplasm"/>
    <property type="evidence" value="ECO:0007669"/>
    <property type="project" value="TreeGrafter"/>
</dbReference>
<dbReference type="InterPro" id="IPR011035">
    <property type="entry name" value="Ribosomal_bL25/Gln-tRNA_synth"/>
</dbReference>
<dbReference type="EMBL" id="CAJPEV010011358">
    <property type="protein sequence ID" value="CAG0906226.1"/>
    <property type="molecule type" value="Genomic_DNA"/>
</dbReference>
<dbReference type="GO" id="GO:0002189">
    <property type="term" value="C:ribose phosphate diphosphokinase complex"/>
    <property type="evidence" value="ECO:0007669"/>
    <property type="project" value="TreeGrafter"/>
</dbReference>
<feature type="domain" description="Large ribosomal subunit protein bL25 L25" evidence="15">
    <location>
        <begin position="220"/>
        <end position="304"/>
    </location>
</feature>
<evidence type="ECO:0000313" key="18">
    <source>
        <dbReference type="EMBL" id="CAD7254654.1"/>
    </source>
</evidence>
<dbReference type="InterPro" id="IPR029751">
    <property type="entry name" value="Ribosomal_L25_dom"/>
</dbReference>
<evidence type="ECO:0000259" key="15">
    <source>
        <dbReference type="Pfam" id="PF01386"/>
    </source>
</evidence>
<dbReference type="InterPro" id="IPR000836">
    <property type="entry name" value="PRTase_dom"/>
</dbReference>
<evidence type="ECO:0000256" key="10">
    <source>
        <dbReference type="ARBA" id="ARBA00022980"/>
    </source>
</evidence>
<dbReference type="GO" id="GO:0000287">
    <property type="term" value="F:magnesium ion binding"/>
    <property type="evidence" value="ECO:0007669"/>
    <property type="project" value="InterPro"/>
</dbReference>
<keyword evidence="8" id="KW-0067">ATP-binding</keyword>
<dbReference type="InterPro" id="IPR029099">
    <property type="entry name" value="Pribosyltran_N"/>
</dbReference>
<dbReference type="Gene3D" id="3.40.50.2020">
    <property type="match status" value="1"/>
</dbReference>
<dbReference type="FunFam" id="3.40.50.2020:FF:000007">
    <property type="entry name" value="Ribose-phosphate pyrophosphokinase"/>
    <property type="match status" value="1"/>
</dbReference>
<dbReference type="Pfam" id="PF01386">
    <property type="entry name" value="Ribosomal_L25p"/>
    <property type="match status" value="1"/>
</dbReference>
<dbReference type="OrthoDB" id="413572at2759"/>
<evidence type="ECO:0000256" key="1">
    <source>
        <dbReference type="ARBA" id="ARBA00006478"/>
    </source>
</evidence>
<dbReference type="InterPro" id="IPR020057">
    <property type="entry name" value="Ribosomal_bL25_b-dom"/>
</dbReference>
<keyword evidence="4" id="KW-0479">Metal-binding</keyword>